<evidence type="ECO:0000313" key="2">
    <source>
        <dbReference type="Proteomes" id="UP000006820"/>
    </source>
</evidence>
<accession>Q5YSJ4</accession>
<organism evidence="1 2">
    <name type="scientific">Nocardia farcinica (strain IFM 10152)</name>
    <dbReference type="NCBI Taxonomy" id="247156"/>
    <lineage>
        <taxon>Bacteria</taxon>
        <taxon>Bacillati</taxon>
        <taxon>Actinomycetota</taxon>
        <taxon>Actinomycetes</taxon>
        <taxon>Mycobacteriales</taxon>
        <taxon>Nocardiaceae</taxon>
        <taxon>Nocardia</taxon>
    </lineage>
</organism>
<reference evidence="1 2" key="1">
    <citation type="journal article" date="2004" name="Proc. Natl. Acad. Sci. U.S.A.">
        <title>The complete genomic sequence of Nocardia farcinica IFM 10152.</title>
        <authorList>
            <person name="Ishikawa J."/>
            <person name="Yamashita A."/>
            <person name="Mikami Y."/>
            <person name="Hoshino Y."/>
            <person name="Kurita H."/>
            <person name="Hotta K."/>
            <person name="Shiba T."/>
            <person name="Hattori M."/>
        </authorList>
    </citation>
    <scope>NUCLEOTIDE SEQUENCE [LARGE SCALE GENOMIC DNA]</scope>
    <source>
        <strain evidence="1 2">IFM 10152</strain>
    </source>
</reference>
<evidence type="ECO:0000313" key="1">
    <source>
        <dbReference type="EMBL" id="BAD58847.1"/>
    </source>
</evidence>
<dbReference type="EMBL" id="AP006618">
    <property type="protein sequence ID" value="BAD58847.1"/>
    <property type="molecule type" value="Genomic_DNA"/>
</dbReference>
<gene>
    <name evidence="1" type="ordered locus">NFA_39990</name>
</gene>
<sequence>MGHRPNTKEPPMTTTTYTRTRAARKAAALAIRARLAGLQAVRLVRALHRLNGFWLTDLLSRGEFVTVTTVLTNLGADAELIRRYASQAGKAIKHAYLAAYDGREPVMVWKVVNGRPRQVAAYLADEPAVREGLAAYARTAHLVTAPAAA</sequence>
<dbReference type="KEGG" id="nfa:NFA_39990"/>
<dbReference type="Proteomes" id="UP000006820">
    <property type="component" value="Chromosome"/>
</dbReference>
<dbReference type="STRING" id="247156.NFA_39990"/>
<name>Q5YSJ4_NOCFA</name>
<keyword evidence="2" id="KW-1185">Reference proteome</keyword>
<dbReference type="AlphaFoldDB" id="Q5YSJ4"/>
<proteinExistence type="predicted"/>
<protein>
    <submittedName>
        <fullName evidence="1">Uncharacterized protein</fullName>
    </submittedName>
</protein>
<dbReference type="HOGENOM" id="CLU_1747729_0_0_11"/>